<name>A0ABW1X816_9ACTN</name>
<comment type="caution">
    <text evidence="1">The sequence shown here is derived from an EMBL/GenBank/DDBJ whole genome shotgun (WGS) entry which is preliminary data.</text>
</comment>
<proteinExistence type="predicted"/>
<gene>
    <name evidence="1" type="ORF">ACFP57_13575</name>
</gene>
<evidence type="ECO:0000313" key="1">
    <source>
        <dbReference type="EMBL" id="MFC6398006.1"/>
    </source>
</evidence>
<dbReference type="EMBL" id="JBHSUA010000025">
    <property type="protein sequence ID" value="MFC6398006.1"/>
    <property type="molecule type" value="Genomic_DNA"/>
</dbReference>
<protein>
    <submittedName>
        <fullName evidence="1">SIR2 family protein</fullName>
    </submittedName>
</protein>
<keyword evidence="2" id="KW-1185">Reference proteome</keyword>
<sequence length="599" mass="66680">MPNPLSPSIMLATSMQAQPGVYALLLGSGVSTGAGVPTGWGVVKDLVRRVAALEDPDTLSEAEADPETWWTAHHGEPLGYSTLLEALAPTPSARQALLADFFEPTDQEREEGIKTPSRAHLAIAELVKRGAVKVILTTNFDRLMEQALETVGVAPQVIYRPEAVQGMKPLAHAPATVIKLHGDYLDLGTRNTPSELESYPDEWKTLVSQVLDEYGLVISGWSADWDTALVALMEAAPNRRYPLFWDQRSSRGDTVQRLLAARAGTMVPAAGADELFTELASNLTTLDKLAEPPLTTAMAVGRLKRYLPNPVHRIDLHDLVMAAVDRAGEAARAQPLDIPDLDEQGWDELYQSHRDAVMPLLHLLATGVWHDTQDEHSDLWVEALQRLVDLSATQAPSGQQYVADLGNLRLYPAVLANFVVGVAAVARHREGLLLRVLREVQGVMIGIHDQRFAAHQLLDPLRLPKLDVLPRWNGQPWMFPASRLLREDSRAAFDSLIPDDEQYLRLTHDWEYRLGLVQTKESGYFVFYGDSAGELQWGPRSQGIPACETRFLDRQTHDHRWPWTDYLGGETEQQTLQETHRGNMREVSHRARLGLSRAR</sequence>
<organism evidence="1 2">
    <name type="scientific">Luteococcus sanguinis</name>
    <dbReference type="NCBI Taxonomy" id="174038"/>
    <lineage>
        <taxon>Bacteria</taxon>
        <taxon>Bacillati</taxon>
        <taxon>Actinomycetota</taxon>
        <taxon>Actinomycetes</taxon>
        <taxon>Propionibacteriales</taxon>
        <taxon>Propionibacteriaceae</taxon>
        <taxon>Luteococcus</taxon>
    </lineage>
</organism>
<reference evidence="2" key="1">
    <citation type="journal article" date="2019" name="Int. J. Syst. Evol. Microbiol.">
        <title>The Global Catalogue of Microorganisms (GCM) 10K type strain sequencing project: providing services to taxonomists for standard genome sequencing and annotation.</title>
        <authorList>
            <consortium name="The Broad Institute Genomics Platform"/>
            <consortium name="The Broad Institute Genome Sequencing Center for Infectious Disease"/>
            <person name="Wu L."/>
            <person name="Ma J."/>
        </authorList>
    </citation>
    <scope>NUCLEOTIDE SEQUENCE [LARGE SCALE GENOMIC DNA]</scope>
    <source>
        <strain evidence="2">CGMCC 1.15277</strain>
    </source>
</reference>
<dbReference type="Gene3D" id="3.40.50.1220">
    <property type="entry name" value="TPP-binding domain"/>
    <property type="match status" value="1"/>
</dbReference>
<accession>A0ABW1X816</accession>
<dbReference type="Pfam" id="PF13289">
    <property type="entry name" value="SIR2_2"/>
    <property type="match status" value="1"/>
</dbReference>
<evidence type="ECO:0000313" key="2">
    <source>
        <dbReference type="Proteomes" id="UP001596266"/>
    </source>
</evidence>
<dbReference type="InterPro" id="IPR029035">
    <property type="entry name" value="DHS-like_NAD/FAD-binding_dom"/>
</dbReference>
<dbReference type="RefSeq" id="WP_343886830.1">
    <property type="nucleotide sequence ID" value="NZ_BAAAKI010000024.1"/>
</dbReference>
<dbReference type="SUPFAM" id="SSF52467">
    <property type="entry name" value="DHS-like NAD/FAD-binding domain"/>
    <property type="match status" value="1"/>
</dbReference>
<dbReference type="Proteomes" id="UP001596266">
    <property type="component" value="Unassembled WGS sequence"/>
</dbReference>